<name>A0A210PH26_MIZYE</name>
<keyword evidence="1" id="KW-0812">Transmembrane</keyword>
<keyword evidence="3" id="KW-1185">Reference proteome</keyword>
<keyword evidence="1" id="KW-1133">Transmembrane helix</keyword>
<gene>
    <name evidence="2" type="ORF">KP79_PYT11488</name>
</gene>
<protein>
    <submittedName>
        <fullName evidence="2">Uncharacterized protein</fullName>
    </submittedName>
</protein>
<sequence>MLNPGRHPGICSISAVSSNVTMGKVRPSFVNSKHARVTGQKRLYPKYAVVGVVLSTLCNPVLGVMAVFAYVRAKNAYAHGRFVTAGSYMNIVFILGIIGISMTLLAAVVIYIHSSEEFVLVDDEVEIKTTNSATPKNLGYLHGKHLFRKTKEKKLKEDAFPFKPSSSEQVKVIGVVFETNATLFKGQVRNKTDMESVVGTMMEKGDVIPALKETNREKIKTVREMDNNSRVVKDVYDLTGGRRVREADRARSRCNCTKRRRQRVDACHQLQQLLKGNSIKVRMKMKHPLFGWKPVTIKITDHTDCFEI</sequence>
<keyword evidence="1" id="KW-0472">Membrane</keyword>
<evidence type="ECO:0000313" key="3">
    <source>
        <dbReference type="Proteomes" id="UP000242188"/>
    </source>
</evidence>
<evidence type="ECO:0000313" key="2">
    <source>
        <dbReference type="EMBL" id="OWF35789.1"/>
    </source>
</evidence>
<evidence type="ECO:0000256" key="1">
    <source>
        <dbReference type="SAM" id="Phobius"/>
    </source>
</evidence>
<proteinExistence type="predicted"/>
<dbReference type="AlphaFoldDB" id="A0A210PH26"/>
<organism evidence="2 3">
    <name type="scientific">Mizuhopecten yessoensis</name>
    <name type="common">Japanese scallop</name>
    <name type="synonym">Patinopecten yessoensis</name>
    <dbReference type="NCBI Taxonomy" id="6573"/>
    <lineage>
        <taxon>Eukaryota</taxon>
        <taxon>Metazoa</taxon>
        <taxon>Spiralia</taxon>
        <taxon>Lophotrochozoa</taxon>
        <taxon>Mollusca</taxon>
        <taxon>Bivalvia</taxon>
        <taxon>Autobranchia</taxon>
        <taxon>Pteriomorphia</taxon>
        <taxon>Pectinida</taxon>
        <taxon>Pectinoidea</taxon>
        <taxon>Pectinidae</taxon>
        <taxon>Mizuhopecten</taxon>
    </lineage>
</organism>
<feature type="transmembrane region" description="Helical" evidence="1">
    <location>
        <begin position="47"/>
        <end position="71"/>
    </location>
</feature>
<dbReference type="EMBL" id="NEDP02076707">
    <property type="protein sequence ID" value="OWF35789.1"/>
    <property type="molecule type" value="Genomic_DNA"/>
</dbReference>
<dbReference type="OrthoDB" id="10480597at2759"/>
<feature type="transmembrane region" description="Helical" evidence="1">
    <location>
        <begin position="91"/>
        <end position="112"/>
    </location>
</feature>
<comment type="caution">
    <text evidence="2">The sequence shown here is derived from an EMBL/GenBank/DDBJ whole genome shotgun (WGS) entry which is preliminary data.</text>
</comment>
<dbReference type="Proteomes" id="UP000242188">
    <property type="component" value="Unassembled WGS sequence"/>
</dbReference>
<reference evidence="2 3" key="1">
    <citation type="journal article" date="2017" name="Nat. Ecol. Evol.">
        <title>Scallop genome provides insights into evolution of bilaterian karyotype and development.</title>
        <authorList>
            <person name="Wang S."/>
            <person name="Zhang J."/>
            <person name="Jiao W."/>
            <person name="Li J."/>
            <person name="Xun X."/>
            <person name="Sun Y."/>
            <person name="Guo X."/>
            <person name="Huan P."/>
            <person name="Dong B."/>
            <person name="Zhang L."/>
            <person name="Hu X."/>
            <person name="Sun X."/>
            <person name="Wang J."/>
            <person name="Zhao C."/>
            <person name="Wang Y."/>
            <person name="Wang D."/>
            <person name="Huang X."/>
            <person name="Wang R."/>
            <person name="Lv J."/>
            <person name="Li Y."/>
            <person name="Zhang Z."/>
            <person name="Liu B."/>
            <person name="Lu W."/>
            <person name="Hui Y."/>
            <person name="Liang J."/>
            <person name="Zhou Z."/>
            <person name="Hou R."/>
            <person name="Li X."/>
            <person name="Liu Y."/>
            <person name="Li H."/>
            <person name="Ning X."/>
            <person name="Lin Y."/>
            <person name="Zhao L."/>
            <person name="Xing Q."/>
            <person name="Dou J."/>
            <person name="Li Y."/>
            <person name="Mao J."/>
            <person name="Guo H."/>
            <person name="Dou H."/>
            <person name="Li T."/>
            <person name="Mu C."/>
            <person name="Jiang W."/>
            <person name="Fu Q."/>
            <person name="Fu X."/>
            <person name="Miao Y."/>
            <person name="Liu J."/>
            <person name="Yu Q."/>
            <person name="Li R."/>
            <person name="Liao H."/>
            <person name="Li X."/>
            <person name="Kong Y."/>
            <person name="Jiang Z."/>
            <person name="Chourrout D."/>
            <person name="Li R."/>
            <person name="Bao Z."/>
        </authorList>
    </citation>
    <scope>NUCLEOTIDE SEQUENCE [LARGE SCALE GENOMIC DNA]</scope>
    <source>
        <strain evidence="2 3">PY_sf001</strain>
    </source>
</reference>
<accession>A0A210PH26</accession>